<dbReference type="PANTHER" id="PTHR43280:SF28">
    <property type="entry name" value="HTH-TYPE TRANSCRIPTIONAL ACTIVATOR RHAS"/>
    <property type="match status" value="1"/>
</dbReference>
<dbReference type="Proteomes" id="UP000886858">
    <property type="component" value="Unassembled WGS sequence"/>
</dbReference>
<dbReference type="PROSITE" id="PS00041">
    <property type="entry name" value="HTH_ARAC_FAMILY_1"/>
    <property type="match status" value="1"/>
</dbReference>
<dbReference type="InterPro" id="IPR020449">
    <property type="entry name" value="Tscrpt_reg_AraC-type_HTH"/>
</dbReference>
<comment type="caution">
    <text evidence="6">The sequence shown here is derived from an EMBL/GenBank/DDBJ whole genome shotgun (WGS) entry which is preliminary data.</text>
</comment>
<proteinExistence type="predicted"/>
<dbReference type="Pfam" id="PF12833">
    <property type="entry name" value="HTH_18"/>
    <property type="match status" value="1"/>
</dbReference>
<dbReference type="InterPro" id="IPR018060">
    <property type="entry name" value="HTH_AraC"/>
</dbReference>
<evidence type="ECO:0000313" key="7">
    <source>
        <dbReference type="Proteomes" id="UP000886858"/>
    </source>
</evidence>
<evidence type="ECO:0000256" key="2">
    <source>
        <dbReference type="ARBA" id="ARBA00023125"/>
    </source>
</evidence>
<keyword evidence="3" id="KW-0804">Transcription</keyword>
<accession>A0A9D2KZN0</accession>
<dbReference type="PRINTS" id="PR00032">
    <property type="entry name" value="HTHARAC"/>
</dbReference>
<keyword evidence="4" id="KW-0472">Membrane</keyword>
<feature type="transmembrane region" description="Helical" evidence="4">
    <location>
        <begin position="280"/>
        <end position="304"/>
    </location>
</feature>
<sequence>MINFKKQKSIPTYLKYFMSYFIIFSVLILGFFFIIRYNLSRRYLNQLSEQSMSQLENLTVELTDDLIFLEHINSSLQSNVKLIRYRYNASGWQTYETHQELQKYISANKMISDICFTVKNNTETICSTKNIISYRDNIFRITNAGNYQDFLDFDPQPYLGMSSGQLIFLSNENYLIYFPAQSSTLDYMIFFFIDKNEIMRSLKKNISDINPAMVLIDSNRQIVTGVNAEQLAPYLESFSLETGIFNIDSDSSICINTGIPGGFSVVSLISNASLKRQLDYAYASSYLLLILLSCAGFLLVLLAMKITYLPLRRLTKKIIHNSTYRQEYLEQLNDVFTNVVEQNHLLEKKLKKYQLFVKKSLLDSAIEPNYFDIQGALPNIDRLFDLEFPKEIFAIQMKTPQGEIPYLLLQSAFQEALSDKDSCIILKRNADSALFLINFIGSEPNKKKVLWELLHDFYRKQGCFSAMSDGSKSPLDIPALCERAIHASSLWPEIPVVDYLDLPPAKTSFTYPHEQLEQLNKMLQSMNFDETKNVLKEIRYIIDDAVQKENPLPDFYVRSILVDLTTSIIGYMIQTKIAPEAYEDLYHETLFFCRSCSYTEKAEAIESNIYRLLDICQQKANVHITSARIRQLIEESYCQPNFSIYELAEKLHISFTYASNLVKKKLNQNFADYVWTLRLEKAKELLKQTDLSIDEIGAAVGYINTSSFRRKFKQETGLTPSEFRQRECG</sequence>
<dbReference type="GO" id="GO:0003700">
    <property type="term" value="F:DNA-binding transcription factor activity"/>
    <property type="evidence" value="ECO:0007669"/>
    <property type="project" value="InterPro"/>
</dbReference>
<dbReference type="InterPro" id="IPR018062">
    <property type="entry name" value="HTH_AraC-typ_CS"/>
</dbReference>
<protein>
    <submittedName>
        <fullName evidence="6">AraC family transcriptional regulator</fullName>
    </submittedName>
</protein>
<dbReference type="EMBL" id="DWYY01000003">
    <property type="protein sequence ID" value="HJA91590.1"/>
    <property type="molecule type" value="Genomic_DNA"/>
</dbReference>
<keyword evidence="4" id="KW-1133">Transmembrane helix</keyword>
<reference evidence="6" key="1">
    <citation type="journal article" date="2021" name="PeerJ">
        <title>Extensive microbial diversity within the chicken gut microbiome revealed by metagenomics and culture.</title>
        <authorList>
            <person name="Gilroy R."/>
            <person name="Ravi A."/>
            <person name="Getino M."/>
            <person name="Pursley I."/>
            <person name="Horton D.L."/>
            <person name="Alikhan N.F."/>
            <person name="Baker D."/>
            <person name="Gharbi K."/>
            <person name="Hall N."/>
            <person name="Watson M."/>
            <person name="Adriaenssens E.M."/>
            <person name="Foster-Nyarko E."/>
            <person name="Jarju S."/>
            <person name="Secka A."/>
            <person name="Antonio M."/>
            <person name="Oren A."/>
            <person name="Chaudhuri R.R."/>
            <person name="La Ragione R."/>
            <person name="Hildebrand F."/>
            <person name="Pallen M.J."/>
        </authorList>
    </citation>
    <scope>NUCLEOTIDE SEQUENCE</scope>
    <source>
        <strain evidence="6">CHK179-7159</strain>
    </source>
</reference>
<keyword evidence="4" id="KW-0812">Transmembrane</keyword>
<dbReference type="InterPro" id="IPR009057">
    <property type="entry name" value="Homeodomain-like_sf"/>
</dbReference>
<dbReference type="Gene3D" id="1.10.10.60">
    <property type="entry name" value="Homeodomain-like"/>
    <property type="match status" value="2"/>
</dbReference>
<keyword evidence="2" id="KW-0238">DNA-binding</keyword>
<evidence type="ECO:0000256" key="1">
    <source>
        <dbReference type="ARBA" id="ARBA00023015"/>
    </source>
</evidence>
<dbReference type="SMART" id="SM00342">
    <property type="entry name" value="HTH_ARAC"/>
    <property type="match status" value="1"/>
</dbReference>
<dbReference type="SUPFAM" id="SSF46689">
    <property type="entry name" value="Homeodomain-like"/>
    <property type="match status" value="1"/>
</dbReference>
<feature type="transmembrane region" description="Helical" evidence="4">
    <location>
        <begin position="174"/>
        <end position="193"/>
    </location>
</feature>
<keyword evidence="1" id="KW-0805">Transcription regulation</keyword>
<feature type="domain" description="HTH araC/xylS-type" evidence="5">
    <location>
        <begin position="627"/>
        <end position="726"/>
    </location>
</feature>
<evidence type="ECO:0000259" key="5">
    <source>
        <dbReference type="PROSITE" id="PS01124"/>
    </source>
</evidence>
<feature type="transmembrane region" description="Helical" evidence="4">
    <location>
        <begin position="12"/>
        <end position="35"/>
    </location>
</feature>
<evidence type="ECO:0000256" key="3">
    <source>
        <dbReference type="ARBA" id="ARBA00023163"/>
    </source>
</evidence>
<evidence type="ECO:0000313" key="6">
    <source>
        <dbReference type="EMBL" id="HJA91590.1"/>
    </source>
</evidence>
<gene>
    <name evidence="6" type="ORF">H9717_00450</name>
</gene>
<name>A0A9D2KZN0_9FIRM</name>
<evidence type="ECO:0000256" key="4">
    <source>
        <dbReference type="SAM" id="Phobius"/>
    </source>
</evidence>
<reference evidence="6" key="2">
    <citation type="submission" date="2021-04" db="EMBL/GenBank/DDBJ databases">
        <authorList>
            <person name="Gilroy R."/>
        </authorList>
    </citation>
    <scope>NUCLEOTIDE SEQUENCE</scope>
    <source>
        <strain evidence="6">CHK179-7159</strain>
    </source>
</reference>
<dbReference type="AlphaFoldDB" id="A0A9D2KZN0"/>
<dbReference type="PROSITE" id="PS01124">
    <property type="entry name" value="HTH_ARAC_FAMILY_2"/>
    <property type="match status" value="1"/>
</dbReference>
<organism evidence="6 7">
    <name type="scientific">Candidatus Eisenbergiella merdipullorum</name>
    <dbReference type="NCBI Taxonomy" id="2838553"/>
    <lineage>
        <taxon>Bacteria</taxon>
        <taxon>Bacillati</taxon>
        <taxon>Bacillota</taxon>
        <taxon>Clostridia</taxon>
        <taxon>Lachnospirales</taxon>
        <taxon>Lachnospiraceae</taxon>
        <taxon>Eisenbergiella</taxon>
    </lineage>
</organism>
<dbReference type="GO" id="GO:0043565">
    <property type="term" value="F:sequence-specific DNA binding"/>
    <property type="evidence" value="ECO:0007669"/>
    <property type="project" value="InterPro"/>
</dbReference>
<dbReference type="PANTHER" id="PTHR43280">
    <property type="entry name" value="ARAC-FAMILY TRANSCRIPTIONAL REGULATOR"/>
    <property type="match status" value="1"/>
</dbReference>